<evidence type="ECO:0000256" key="8">
    <source>
        <dbReference type="PIRSR" id="PIRSR634016-1"/>
    </source>
</evidence>
<name>A0A915A876_PARUN</name>
<feature type="domain" description="Aminopeptidase N-like N-terminal" evidence="14">
    <location>
        <begin position="979"/>
        <end position="1181"/>
    </location>
</feature>
<dbReference type="PANTHER" id="PTHR11533">
    <property type="entry name" value="PROTEASE M1 ZINC METALLOPROTEASE"/>
    <property type="match status" value="1"/>
</dbReference>
<evidence type="ECO:0000256" key="10">
    <source>
        <dbReference type="PIRSR" id="PIRSR634016-4"/>
    </source>
</evidence>
<dbReference type="InterPro" id="IPR034016">
    <property type="entry name" value="M1_APN-typ"/>
</dbReference>
<feature type="active site" description="Proton acceptor" evidence="8">
    <location>
        <position position="362"/>
    </location>
</feature>
<dbReference type="InterPro" id="IPR045357">
    <property type="entry name" value="Aminopeptidase_N-like_N"/>
</dbReference>
<dbReference type="InterPro" id="IPR001930">
    <property type="entry name" value="Peptidase_M1"/>
</dbReference>
<dbReference type="GO" id="GO:0070006">
    <property type="term" value="F:metalloaminopeptidase activity"/>
    <property type="evidence" value="ECO:0007669"/>
    <property type="project" value="TreeGrafter"/>
</dbReference>
<evidence type="ECO:0000259" key="13">
    <source>
        <dbReference type="Pfam" id="PF11838"/>
    </source>
</evidence>
<feature type="chain" id="PRO_5041109700" evidence="11">
    <location>
        <begin position="19"/>
        <end position="1868"/>
    </location>
</feature>
<dbReference type="GO" id="GO:0005615">
    <property type="term" value="C:extracellular space"/>
    <property type="evidence" value="ECO:0007669"/>
    <property type="project" value="TreeGrafter"/>
</dbReference>
<dbReference type="SUPFAM" id="SSF63737">
    <property type="entry name" value="Leukotriene A4 hydrolase N-terminal domain"/>
    <property type="match status" value="2"/>
</dbReference>
<feature type="signal peptide" evidence="11">
    <location>
        <begin position="1"/>
        <end position="18"/>
    </location>
</feature>
<keyword evidence="5" id="KW-0378">Hydrolase</keyword>
<feature type="domain" description="ERAP1-like C-terminal" evidence="13">
    <location>
        <begin position="604"/>
        <end position="917"/>
    </location>
</feature>
<accession>A0A915A876</accession>
<dbReference type="InterPro" id="IPR027268">
    <property type="entry name" value="Peptidase_M4/M1_CTD_sf"/>
</dbReference>
<comment type="cofactor">
    <cofactor evidence="9">
        <name>Zn(2+)</name>
        <dbReference type="ChEBI" id="CHEBI:29105"/>
    </cofactor>
    <text evidence="9">Binds 1 zinc ion per subunit.</text>
</comment>
<keyword evidence="2" id="KW-0031">Aminopeptidase</keyword>
<evidence type="ECO:0000256" key="2">
    <source>
        <dbReference type="ARBA" id="ARBA00022438"/>
    </source>
</evidence>
<feature type="domain" description="ERAP1-like C-terminal" evidence="13">
    <location>
        <begin position="1522"/>
        <end position="1825"/>
    </location>
</feature>
<evidence type="ECO:0000313" key="16">
    <source>
        <dbReference type="WBParaSite" id="PgR003_g013_t01"/>
    </source>
</evidence>
<feature type="binding site" evidence="9">
    <location>
        <position position="361"/>
    </location>
    <ligand>
        <name>Zn(2+)</name>
        <dbReference type="ChEBI" id="CHEBI:29105"/>
        <note>catalytic</note>
    </ligand>
</feature>
<dbReference type="InterPro" id="IPR050344">
    <property type="entry name" value="Peptidase_M1_aminopeptidases"/>
</dbReference>
<evidence type="ECO:0000256" key="6">
    <source>
        <dbReference type="ARBA" id="ARBA00022833"/>
    </source>
</evidence>
<dbReference type="WBParaSite" id="PgR003_g013_t01">
    <property type="protein sequence ID" value="PgR003_g013_t01"/>
    <property type="gene ID" value="PgR003_g013"/>
</dbReference>
<feature type="domain" description="Aminopeptidase N-like N-terminal" evidence="14">
    <location>
        <begin position="56"/>
        <end position="254"/>
    </location>
</feature>
<dbReference type="Pfam" id="PF11838">
    <property type="entry name" value="ERAP1_C"/>
    <property type="match status" value="2"/>
</dbReference>
<keyword evidence="11" id="KW-0732">Signal</keyword>
<evidence type="ECO:0000256" key="11">
    <source>
        <dbReference type="SAM" id="SignalP"/>
    </source>
</evidence>
<keyword evidence="6 9" id="KW-0862">Zinc</keyword>
<keyword evidence="4 9" id="KW-0479">Metal-binding</keyword>
<evidence type="ECO:0000256" key="7">
    <source>
        <dbReference type="ARBA" id="ARBA00023049"/>
    </source>
</evidence>
<dbReference type="Proteomes" id="UP000887569">
    <property type="component" value="Unplaced"/>
</dbReference>
<dbReference type="Gene3D" id="1.25.50.20">
    <property type="match status" value="2"/>
</dbReference>
<evidence type="ECO:0000256" key="4">
    <source>
        <dbReference type="ARBA" id="ARBA00022723"/>
    </source>
</evidence>
<feature type="domain" description="Peptidase M1 membrane alanine aminopeptidase" evidence="12">
    <location>
        <begin position="289"/>
        <end position="513"/>
    </location>
</feature>
<dbReference type="WBParaSite" id="PgR003_g013_t02">
    <property type="protein sequence ID" value="PgR003_g013_t02"/>
    <property type="gene ID" value="PgR003_g013"/>
</dbReference>
<dbReference type="SUPFAM" id="SSF55486">
    <property type="entry name" value="Metalloproteases ('zincins'), catalytic domain"/>
    <property type="match status" value="2"/>
</dbReference>
<dbReference type="FunFam" id="1.10.390.10:FF:000013">
    <property type="entry name" value="Aminopeptidase N"/>
    <property type="match status" value="1"/>
</dbReference>
<dbReference type="CDD" id="cd09601">
    <property type="entry name" value="M1_APN-Q_like"/>
    <property type="match status" value="2"/>
</dbReference>
<keyword evidence="15" id="KW-1185">Reference proteome</keyword>
<dbReference type="GO" id="GO:0006508">
    <property type="term" value="P:proteolysis"/>
    <property type="evidence" value="ECO:0007669"/>
    <property type="project" value="UniProtKB-KW"/>
</dbReference>
<keyword evidence="7" id="KW-0482">Metalloprotease</keyword>
<dbReference type="GO" id="GO:0016020">
    <property type="term" value="C:membrane"/>
    <property type="evidence" value="ECO:0007669"/>
    <property type="project" value="TreeGrafter"/>
</dbReference>
<proteinExistence type="inferred from homology"/>
<feature type="binding site" evidence="9">
    <location>
        <position position="384"/>
    </location>
    <ligand>
        <name>Zn(2+)</name>
        <dbReference type="ChEBI" id="CHEBI:29105"/>
        <note>catalytic</note>
    </ligand>
</feature>
<dbReference type="GO" id="GO:0042277">
    <property type="term" value="F:peptide binding"/>
    <property type="evidence" value="ECO:0007669"/>
    <property type="project" value="TreeGrafter"/>
</dbReference>
<dbReference type="InterPro" id="IPR024571">
    <property type="entry name" value="ERAP1-like_C_dom"/>
</dbReference>
<feature type="site" description="Transition state stabilizer" evidence="10">
    <location>
        <position position="444"/>
    </location>
</feature>
<dbReference type="InterPro" id="IPR042097">
    <property type="entry name" value="Aminopeptidase_N-like_N_sf"/>
</dbReference>
<feature type="domain" description="Peptidase M1 membrane alanine aminopeptidase" evidence="12">
    <location>
        <begin position="1216"/>
        <end position="1442"/>
    </location>
</feature>
<evidence type="ECO:0000259" key="14">
    <source>
        <dbReference type="Pfam" id="PF17900"/>
    </source>
</evidence>
<reference evidence="16 17" key="1">
    <citation type="submission" date="2022-11" db="UniProtKB">
        <authorList>
            <consortium name="WormBaseParasite"/>
        </authorList>
    </citation>
    <scope>IDENTIFICATION</scope>
</reference>
<sequence>MYLKWILLLVAASAIGRSHLLRQSQYGHGEAITRADSFLPGSAGERARRIPPYVEPLDYYVRIRPYFPNDIVEVTKEKNMTFDGIATFIFRAKAGRMNVTMHSLLLNYTSVKVMDANGLTLIDSANFTFNEELNHIIIHLDFLLTIDNIYIIQFVYVGGIHDYLDTGLYYSSYVDVDGKQHFMLATHLQPARARWVFPCLDEPAYKAVFHLTLIFPRGLIALANTMERTPVEIKTWENWDVIQFPPSLKMSTYIVAFAVGPYVKKEVTNEDGTLIRIWGWPGQEEYLGWAAEISAKCFHAMRQYTDFPYPYTKSDQLGMPEFVAGAMENYGLIIYKYQYITFNEKLHSTKVKEMASETICHEISHQWFGDTVTETWWDDLFLSEGFATLFETASQKMAMPDQEDYLDGKFLVNTMQTALTSDANVTYSHPLYDVNGPFFDDITYKKGGSILSMVETVLGKSIFQSALQSYIRTYQFSSADHEMLFEKFTEAAADTVRDWCGRPMNITRFLDPWFLQQDFPLVTVTNNQLMSDAIFSQQPYNDVTYLPPNNTFGYMWPIPFYWKNYRHYYKNNETSLKWLIPAYETCAKSATASYNRAIHWDMGNAQSTSFLRVDYDDIGYARLLQQLKARRDIDFSTADKVHLIGDQLAIATERDRKGMPFSYHKVLDLITTILPKYPHYATFRIAQDFIDFLERLFMDGPDYELFKAGIRRWLEENYNILGYTTTGNWNNDMTRYLMLPYAVRYDVGTSAEEGLKLFNQFLVDCSSTTTVIDDCSDVHPDIRIPVYCSGIRHGPQESFDRLLTLYDQQERNAYYFYHEYYAMLQGLSCSPRREDIMKVIPRSLKVFRMPPSKKYFVPTLFFTVAFPNGSQWMAEYLEANANEVMSSVNFDEYLDAMTSTWYSERRLDQYKKLQATLVSVATDDNQKQLLEKYYNRTSAQVNWWKRHFPDISRVFYDNFAPGPFDIEYWPDRLPQGSLKPLQYNIRVTPYFPGSAQYPWYKNLTFESFVDIDFTVISSPTELKLNAHRMVIEPDDIVLIRRSDNTTYKFASIQKIITSAFLIIPLPTGLVMSANTNWTLSIKYTGFISGLPTFGIYLNTNFFEFNGKMAYIFSTFFEKGSSARSLIPCFDEPSYKAKWQVTIDYPADMIVLGNMPDEGFTVMKDGWATTSFPPTPPMSSYLFALAVGHFASLETVSKTGVLVRAWAWTGMEKYTEFALNTVVGTVDFMATYFNYSFMMPKLDALALPQYNSQRGAEEHWGVMHIQYERELADPQYTTAWLYFLVASYCAHETVHQWFGNLVTTEFFNRMFLNEAMAQYWETNGIMYAFPEQAKMGKFERFRKGLDGFEVDSSPLTSKPVVPDRPKYSTGIIYDKGATLLHMLSNTVSSEVLQLGLQSYLKRYQYSNTLDADLWREITYASASKGLTDWNDQPLNVSELMDPWIYQATYPVLKVVYDGAFVIYSQEPFILNATNMLGPAPYNYEWIIPVFSQTANGTSFHYFVGPDGANTFWKRPLNGWQVENAGFAGFFRVWYDESTWNPILNELNTNPLVFDELTRAQFVADAVALRERGSLDWERVLDIAFLLRNEKELAPWYAFIGTLNLLIDTFENTTDWGLLQAFVQKIVQERYSAIGWNTTGEWSHDMLASYITEWACAVDLRGCREFAASSMTTFAVNCERSMSGTGLCNSLPPDVRRSQYCWGTYENADPNNVVGKMYDWFTENSKYFERDTDKLLEGMACTRNTSKFHTLIADTLTGKLPSKMLGYLGNHDSTGQLLWGYFEQNPTDIIYGIPSTLEYMNAAMKKWKKQADIDQATAFLNGDGAELLSDDDKNAMRSAIQTVNDRIKWIADNMPSISSWLKNHVANFYE</sequence>
<dbReference type="GO" id="GO:0005737">
    <property type="term" value="C:cytoplasm"/>
    <property type="evidence" value="ECO:0007669"/>
    <property type="project" value="TreeGrafter"/>
</dbReference>
<dbReference type="GO" id="GO:0043171">
    <property type="term" value="P:peptide catabolic process"/>
    <property type="evidence" value="ECO:0007669"/>
    <property type="project" value="TreeGrafter"/>
</dbReference>
<dbReference type="Gene3D" id="2.60.40.1910">
    <property type="match status" value="2"/>
</dbReference>
<feature type="binding site" evidence="9">
    <location>
        <position position="365"/>
    </location>
    <ligand>
        <name>Zn(2+)</name>
        <dbReference type="ChEBI" id="CHEBI:29105"/>
        <note>catalytic</note>
    </ligand>
</feature>
<organism evidence="15 16">
    <name type="scientific">Parascaris univalens</name>
    <name type="common">Nematode worm</name>
    <dbReference type="NCBI Taxonomy" id="6257"/>
    <lineage>
        <taxon>Eukaryota</taxon>
        <taxon>Metazoa</taxon>
        <taxon>Ecdysozoa</taxon>
        <taxon>Nematoda</taxon>
        <taxon>Chromadorea</taxon>
        <taxon>Rhabditida</taxon>
        <taxon>Spirurina</taxon>
        <taxon>Ascaridomorpha</taxon>
        <taxon>Ascaridoidea</taxon>
        <taxon>Ascarididae</taxon>
        <taxon>Parascaris</taxon>
    </lineage>
</organism>
<protein>
    <submittedName>
        <fullName evidence="16 17">Aminopeptidase N</fullName>
    </submittedName>
</protein>
<evidence type="ECO:0000256" key="9">
    <source>
        <dbReference type="PIRSR" id="PIRSR634016-3"/>
    </source>
</evidence>
<dbReference type="Pfam" id="PF17900">
    <property type="entry name" value="Peptidase_M1_N"/>
    <property type="match status" value="2"/>
</dbReference>
<evidence type="ECO:0000313" key="15">
    <source>
        <dbReference type="Proteomes" id="UP000887569"/>
    </source>
</evidence>
<evidence type="ECO:0000259" key="12">
    <source>
        <dbReference type="Pfam" id="PF01433"/>
    </source>
</evidence>
<dbReference type="PRINTS" id="PR00756">
    <property type="entry name" value="ALADIPTASE"/>
</dbReference>
<dbReference type="Gene3D" id="2.60.40.1730">
    <property type="entry name" value="tricorn interacting facor f3 domain"/>
    <property type="match status" value="2"/>
</dbReference>
<dbReference type="Gene3D" id="1.10.390.10">
    <property type="entry name" value="Neutral Protease Domain 2"/>
    <property type="match status" value="2"/>
</dbReference>
<evidence type="ECO:0000256" key="3">
    <source>
        <dbReference type="ARBA" id="ARBA00022670"/>
    </source>
</evidence>
<dbReference type="InterPro" id="IPR014782">
    <property type="entry name" value="Peptidase_M1_dom"/>
</dbReference>
<evidence type="ECO:0000256" key="5">
    <source>
        <dbReference type="ARBA" id="ARBA00022801"/>
    </source>
</evidence>
<evidence type="ECO:0000256" key="1">
    <source>
        <dbReference type="ARBA" id="ARBA00010136"/>
    </source>
</evidence>
<keyword evidence="3" id="KW-0645">Protease</keyword>
<dbReference type="PANTHER" id="PTHR11533:SF293">
    <property type="entry name" value="AMINOPEPTIDASE-2-RELATED"/>
    <property type="match status" value="1"/>
</dbReference>
<dbReference type="Pfam" id="PF01433">
    <property type="entry name" value="Peptidase_M1"/>
    <property type="match status" value="2"/>
</dbReference>
<comment type="similarity">
    <text evidence="1">Belongs to the peptidase M1 family.</text>
</comment>
<dbReference type="GO" id="GO:0008270">
    <property type="term" value="F:zinc ion binding"/>
    <property type="evidence" value="ECO:0007669"/>
    <property type="project" value="InterPro"/>
</dbReference>
<evidence type="ECO:0000313" key="17">
    <source>
        <dbReference type="WBParaSite" id="PgR003_g013_t02"/>
    </source>
</evidence>